<dbReference type="AlphaFoldDB" id="A0A087SVE9"/>
<dbReference type="GO" id="GO:0000226">
    <property type="term" value="P:microtubule cytoskeleton organization"/>
    <property type="evidence" value="ECO:0007669"/>
    <property type="project" value="TreeGrafter"/>
</dbReference>
<dbReference type="PANTHER" id="PTHR21567">
    <property type="entry name" value="CLASP"/>
    <property type="match status" value="1"/>
</dbReference>
<feature type="non-terminal residue" evidence="1">
    <location>
        <position position="104"/>
    </location>
</feature>
<dbReference type="GO" id="GO:0008017">
    <property type="term" value="F:microtubule binding"/>
    <property type="evidence" value="ECO:0007669"/>
    <property type="project" value="TreeGrafter"/>
</dbReference>
<proteinExistence type="predicted"/>
<evidence type="ECO:0000313" key="1">
    <source>
        <dbReference type="EMBL" id="KFM56838.1"/>
    </source>
</evidence>
<protein>
    <submittedName>
        <fullName evidence="1">Protein FAM179B</fullName>
    </submittedName>
</protein>
<dbReference type="GO" id="GO:0005929">
    <property type="term" value="C:cilium"/>
    <property type="evidence" value="ECO:0007669"/>
    <property type="project" value="TreeGrafter"/>
</dbReference>
<reference evidence="1 2" key="1">
    <citation type="submission" date="2013-11" db="EMBL/GenBank/DDBJ databases">
        <title>Genome sequencing of Stegodyphus mimosarum.</title>
        <authorList>
            <person name="Bechsgaard J."/>
        </authorList>
    </citation>
    <scope>NUCLEOTIDE SEQUENCE [LARGE SCALE GENOMIC DNA]</scope>
</reference>
<dbReference type="Proteomes" id="UP000054359">
    <property type="component" value="Unassembled WGS sequence"/>
</dbReference>
<keyword evidence="2" id="KW-1185">Reference proteome</keyword>
<sequence length="104" mass="11842">MGAARILTSAKDVTERLIPTTAQFLMDGMPLTRYYGRRIYHLLMQHPAFDKLLLRHVQPSTLRNINSILDSVRKKGPGEMPKEGVSAKTLKNETYRSALLNRTM</sequence>
<organism evidence="1 2">
    <name type="scientific">Stegodyphus mimosarum</name>
    <name type="common">African social velvet spider</name>
    <dbReference type="NCBI Taxonomy" id="407821"/>
    <lineage>
        <taxon>Eukaryota</taxon>
        <taxon>Metazoa</taxon>
        <taxon>Ecdysozoa</taxon>
        <taxon>Arthropoda</taxon>
        <taxon>Chelicerata</taxon>
        <taxon>Arachnida</taxon>
        <taxon>Araneae</taxon>
        <taxon>Araneomorphae</taxon>
        <taxon>Entelegynae</taxon>
        <taxon>Eresoidea</taxon>
        <taxon>Eresidae</taxon>
        <taxon>Stegodyphus</taxon>
    </lineage>
</organism>
<gene>
    <name evidence="1" type="ORF">X975_26904</name>
</gene>
<dbReference type="EMBL" id="KK112142">
    <property type="protein sequence ID" value="KFM56838.1"/>
    <property type="molecule type" value="Genomic_DNA"/>
</dbReference>
<dbReference type="GO" id="GO:0005881">
    <property type="term" value="C:cytoplasmic microtubule"/>
    <property type="evidence" value="ECO:0007669"/>
    <property type="project" value="TreeGrafter"/>
</dbReference>
<dbReference type="PANTHER" id="PTHR21567:SF87">
    <property type="entry name" value="CRESCERIN-LIKE PROTEIN CHE-12"/>
    <property type="match status" value="1"/>
</dbReference>
<dbReference type="OrthoDB" id="6423382at2759"/>
<accession>A0A087SVE9</accession>
<dbReference type="OMA" id="GIGEMPR"/>
<name>A0A087SVE9_STEMI</name>
<evidence type="ECO:0000313" key="2">
    <source>
        <dbReference type="Proteomes" id="UP000054359"/>
    </source>
</evidence>